<dbReference type="PROSITE" id="PS51354">
    <property type="entry name" value="GLUTAREDOXIN_2"/>
    <property type="match status" value="1"/>
</dbReference>
<gene>
    <name evidence="2" type="ORF">RS82_03480</name>
</gene>
<evidence type="ECO:0000313" key="2">
    <source>
        <dbReference type="EMBL" id="KJL40156.1"/>
    </source>
</evidence>
<protein>
    <submittedName>
        <fullName evidence="2">Glutaredoxin-like protein</fullName>
    </submittedName>
</protein>
<proteinExistence type="predicted"/>
<evidence type="ECO:0000259" key="1">
    <source>
        <dbReference type="Pfam" id="PF00462"/>
    </source>
</evidence>
<name>A0A0M2H849_MICTR</name>
<dbReference type="PATRIC" id="fig|69370.6.peg.3544"/>
<keyword evidence="3" id="KW-1185">Reference proteome</keyword>
<dbReference type="Gene3D" id="3.40.30.10">
    <property type="entry name" value="Glutaredoxin"/>
    <property type="match status" value="1"/>
</dbReference>
<dbReference type="AlphaFoldDB" id="A0A0M2H849"/>
<reference evidence="2 3" key="1">
    <citation type="submission" date="2015-02" db="EMBL/GenBank/DDBJ databases">
        <title>Draft genome sequences of ten Microbacterium spp. with emphasis on heavy metal contaminated environments.</title>
        <authorList>
            <person name="Corretto E."/>
        </authorList>
    </citation>
    <scope>NUCLEOTIDE SEQUENCE [LARGE SCALE GENOMIC DNA]</scope>
    <source>
        <strain evidence="2 3">DSM 8608</strain>
    </source>
</reference>
<sequence>MITVTVYSTGPGCMRCTLTCRCLTAAHIPFTVIDLTDHRNAAHREFVTDELGYSEAPVVLVGDDPQHHWSGFRPDLIDQLAHRLLEQGSGR</sequence>
<dbReference type="InterPro" id="IPR002109">
    <property type="entry name" value="Glutaredoxin"/>
</dbReference>
<comment type="caution">
    <text evidence="2">The sequence shown here is derived from an EMBL/GenBank/DDBJ whole genome shotgun (WGS) entry which is preliminary data.</text>
</comment>
<organism evidence="2 3">
    <name type="scientific">Microbacterium trichothecenolyticum</name>
    <name type="common">Aureobacterium trichothecenolyticum</name>
    <dbReference type="NCBI Taxonomy" id="69370"/>
    <lineage>
        <taxon>Bacteria</taxon>
        <taxon>Bacillati</taxon>
        <taxon>Actinomycetota</taxon>
        <taxon>Actinomycetes</taxon>
        <taxon>Micrococcales</taxon>
        <taxon>Microbacteriaceae</taxon>
        <taxon>Microbacterium</taxon>
    </lineage>
</organism>
<dbReference type="CDD" id="cd02976">
    <property type="entry name" value="NrdH"/>
    <property type="match status" value="1"/>
</dbReference>
<evidence type="ECO:0000313" key="3">
    <source>
        <dbReference type="Proteomes" id="UP000034098"/>
    </source>
</evidence>
<dbReference type="SUPFAM" id="SSF52833">
    <property type="entry name" value="Thioredoxin-like"/>
    <property type="match status" value="1"/>
</dbReference>
<dbReference type="RefSeq" id="WP_211255959.1">
    <property type="nucleotide sequence ID" value="NZ_JYJA01000040.1"/>
</dbReference>
<accession>A0A0M2H849</accession>
<dbReference type="Proteomes" id="UP000034098">
    <property type="component" value="Unassembled WGS sequence"/>
</dbReference>
<dbReference type="Pfam" id="PF00462">
    <property type="entry name" value="Glutaredoxin"/>
    <property type="match status" value="1"/>
</dbReference>
<dbReference type="InterPro" id="IPR036249">
    <property type="entry name" value="Thioredoxin-like_sf"/>
</dbReference>
<dbReference type="EMBL" id="JYJA01000040">
    <property type="protein sequence ID" value="KJL40156.1"/>
    <property type="molecule type" value="Genomic_DNA"/>
</dbReference>
<feature type="domain" description="Glutaredoxin" evidence="1">
    <location>
        <begin position="4"/>
        <end position="64"/>
    </location>
</feature>